<gene>
    <name evidence="1" type="ORF">AK812_SmicGene44127</name>
</gene>
<dbReference type="OrthoDB" id="10351786at2759"/>
<accession>A0A1Q9BZ90</accession>
<name>A0A1Q9BZ90_SYMMI</name>
<evidence type="ECO:0000313" key="1">
    <source>
        <dbReference type="EMBL" id="OLP75994.1"/>
    </source>
</evidence>
<protein>
    <submittedName>
        <fullName evidence="1">Uncharacterized protein</fullName>
    </submittedName>
</protein>
<dbReference type="AlphaFoldDB" id="A0A1Q9BZ90"/>
<dbReference type="EMBL" id="LSRX01002176">
    <property type="protein sequence ID" value="OLP75994.1"/>
    <property type="molecule type" value="Genomic_DNA"/>
</dbReference>
<keyword evidence="2" id="KW-1185">Reference proteome</keyword>
<dbReference type="Proteomes" id="UP000186817">
    <property type="component" value="Unassembled WGS sequence"/>
</dbReference>
<reference evidence="1 2" key="1">
    <citation type="submission" date="2016-02" db="EMBL/GenBank/DDBJ databases">
        <title>Genome analysis of coral dinoflagellate symbionts highlights evolutionary adaptations to a symbiotic lifestyle.</title>
        <authorList>
            <person name="Aranda M."/>
            <person name="Li Y."/>
            <person name="Liew Y.J."/>
            <person name="Baumgarten S."/>
            <person name="Simakov O."/>
            <person name="Wilson M."/>
            <person name="Piel J."/>
            <person name="Ashoor H."/>
            <person name="Bougouffa S."/>
            <person name="Bajic V.B."/>
            <person name="Ryu T."/>
            <person name="Ravasi T."/>
            <person name="Bayer T."/>
            <person name="Micklem G."/>
            <person name="Kim H."/>
            <person name="Bhak J."/>
            <person name="Lajeunesse T.C."/>
            <person name="Voolstra C.R."/>
        </authorList>
    </citation>
    <scope>NUCLEOTIDE SEQUENCE [LARGE SCALE GENOMIC DNA]</scope>
    <source>
        <strain evidence="1 2">CCMP2467</strain>
    </source>
</reference>
<sequence>MEKLTTEGECPCGTGDCGDRCLHERVLLPPGTTLSRAMSTGPCTKTPELQVEASGADPCASERRAADALAVAALEPAEVLRLKEELAARQGAPGSDQL</sequence>
<comment type="caution">
    <text evidence="1">The sequence shown here is derived from an EMBL/GenBank/DDBJ whole genome shotgun (WGS) entry which is preliminary data.</text>
</comment>
<evidence type="ECO:0000313" key="2">
    <source>
        <dbReference type="Proteomes" id="UP000186817"/>
    </source>
</evidence>
<proteinExistence type="predicted"/>
<organism evidence="1 2">
    <name type="scientific">Symbiodinium microadriaticum</name>
    <name type="common">Dinoflagellate</name>
    <name type="synonym">Zooxanthella microadriatica</name>
    <dbReference type="NCBI Taxonomy" id="2951"/>
    <lineage>
        <taxon>Eukaryota</taxon>
        <taxon>Sar</taxon>
        <taxon>Alveolata</taxon>
        <taxon>Dinophyceae</taxon>
        <taxon>Suessiales</taxon>
        <taxon>Symbiodiniaceae</taxon>
        <taxon>Symbiodinium</taxon>
    </lineage>
</organism>